<feature type="compositionally biased region" description="Low complexity" evidence="1">
    <location>
        <begin position="30"/>
        <end position="47"/>
    </location>
</feature>
<keyword evidence="3" id="KW-1185">Reference proteome</keyword>
<organism evidence="2">
    <name type="scientific">Oryza glumipatula</name>
    <dbReference type="NCBI Taxonomy" id="40148"/>
    <lineage>
        <taxon>Eukaryota</taxon>
        <taxon>Viridiplantae</taxon>
        <taxon>Streptophyta</taxon>
        <taxon>Embryophyta</taxon>
        <taxon>Tracheophyta</taxon>
        <taxon>Spermatophyta</taxon>
        <taxon>Magnoliopsida</taxon>
        <taxon>Liliopsida</taxon>
        <taxon>Poales</taxon>
        <taxon>Poaceae</taxon>
        <taxon>BOP clade</taxon>
        <taxon>Oryzoideae</taxon>
        <taxon>Oryzeae</taxon>
        <taxon>Oryzinae</taxon>
        <taxon>Oryza</taxon>
    </lineage>
</organism>
<dbReference type="AlphaFoldDB" id="A0A0D9Y9X6"/>
<evidence type="ECO:0000313" key="2">
    <source>
        <dbReference type="EnsemblPlants" id="OGLUM01G21590.1"/>
    </source>
</evidence>
<dbReference type="EnsemblPlants" id="OGLUM01G21590.1">
    <property type="protein sequence ID" value="OGLUM01G21590.1"/>
    <property type="gene ID" value="OGLUM01G21590"/>
</dbReference>
<evidence type="ECO:0000313" key="3">
    <source>
        <dbReference type="Proteomes" id="UP000026961"/>
    </source>
</evidence>
<sequence>MWRGGATAASAARALRSRLIPDTSHHPATALAPIASPRSSSSSSSSSAPTIAAAVPAVAEATAAAAAVSRQAGSVSDALRHYGRCYFELSKARLR</sequence>
<dbReference type="HOGENOM" id="CLU_2376245_0_0_1"/>
<name>A0A0D9Y9X6_9ORYZ</name>
<evidence type="ECO:0000256" key="1">
    <source>
        <dbReference type="SAM" id="MobiDB-lite"/>
    </source>
</evidence>
<reference evidence="2" key="1">
    <citation type="submission" date="2013-08" db="EMBL/GenBank/DDBJ databases">
        <title>Oryza genome evolution.</title>
        <authorList>
            <person name="Wing R.A."/>
            <person name="Panaud O."/>
            <person name="Oliveira A.C."/>
        </authorList>
    </citation>
    <scope>NUCLEOTIDE SEQUENCE</scope>
</reference>
<reference evidence="2" key="3">
    <citation type="submission" date="2018-05" db="EMBL/GenBank/DDBJ databases">
        <title>OgluRS3 (Oryza glumaepatula Reference Sequence Version 3).</title>
        <authorList>
            <person name="Zhang J."/>
            <person name="Kudrna D."/>
            <person name="Lee S."/>
            <person name="Talag J."/>
            <person name="Welchert J."/>
            <person name="Wing R.A."/>
        </authorList>
    </citation>
    <scope>NUCLEOTIDE SEQUENCE [LARGE SCALE GENOMIC DNA]</scope>
</reference>
<proteinExistence type="predicted"/>
<feature type="region of interest" description="Disordered" evidence="1">
    <location>
        <begin position="17"/>
        <end position="47"/>
    </location>
</feature>
<reference evidence="2" key="2">
    <citation type="submission" date="2015-04" db="UniProtKB">
        <authorList>
            <consortium name="EnsemblPlants"/>
        </authorList>
    </citation>
    <scope>IDENTIFICATION</scope>
</reference>
<dbReference type="Proteomes" id="UP000026961">
    <property type="component" value="Chromosome 1"/>
</dbReference>
<protein>
    <submittedName>
        <fullName evidence="2">Uncharacterized protein</fullName>
    </submittedName>
</protein>
<dbReference type="Gramene" id="OGLUM01G21590.1">
    <property type="protein sequence ID" value="OGLUM01G21590.1"/>
    <property type="gene ID" value="OGLUM01G21590"/>
</dbReference>
<dbReference type="STRING" id="40148.A0A0D9Y9X6"/>
<accession>A0A0D9Y9X6</accession>